<sequence length="820" mass="97221">MRTNKQNQKKGYQEFDSNDEEQNMSNNSNFDDSSSDKNSANMGSAPEDSNDDEDNNNNYSKSNKDKQKLAKGQENVRGIQNKQGQSANAKTIQMADLKQNQNYGNERQKQQQKNNYNDSDEEDEIPSQNYNQQRTANQSLNTRSLNQMKDQKSQLVNQREQKSQQYQNSSDEEEEDDVEYNPNAQKRDDKRLVAAQQGQNQLNRNQNQIQVQKKAPPKPAISKIAQNIKGQQKHVKLVEDDEDFQQQNNHEEEEEEEEIDEVNYQQKTNRLKEEKEIRQRLSDERKRELEKNKKKKKSTKLDADENEENDDDDDEDDDDDYDYDYDDFNEENRRKREEYDFSNTITYWIGFVIIVVFMSILYYFMISRGFTTSYRDQQQNKQVQNKPVLLYSSSSYPLDVYFQNEFWKQTKHLQDRREEATCQSDIAEDPFFDFSIQVSQEKTRLFNSYINIECQNQCQILQIQEKLQNIEVKQQDQKVPKLSFEDLVKEYKCDGERESFFNGKCQECNELCLQCSQFTHTCYSCYDQEYLTNKKCQTSCDGQQSAINHFCIQQKPNMNLQILKGMQHNMYILHTPETPQSFKDQLLRQQVAIEEAKKKAQTNSTTTQNKTQEIEQNKKEEFKLKKYPFIFLLNDYRYTQDDVFLTKQVEKYFDQAFLLSIPYFKEMLTASELDNLIEEIIDNTLDQDITQFVDFYAVMGYGLTGQLAIQIGLEQKEYYYKKRISIATAVSDSSFAAIINQDSKSFENYIEKQETYFKDNLFCYLSQKKKQIKSTQVEFKKDIEADNQESKLHDHLDFYLKHSFDEILLHYKNEKLSQIF</sequence>
<dbReference type="PANTHER" id="PTHR36812">
    <property type="entry name" value="NEUROFILAMENT TRIPLET M PROTEIN-LIKE PROTEIN"/>
    <property type="match status" value="1"/>
</dbReference>
<feature type="compositionally biased region" description="Polar residues" evidence="1">
    <location>
        <begin position="126"/>
        <end position="169"/>
    </location>
</feature>
<dbReference type="GeneID" id="7835216"/>
<dbReference type="SUPFAM" id="SSF57184">
    <property type="entry name" value="Growth factor receptor domain"/>
    <property type="match status" value="1"/>
</dbReference>
<dbReference type="InterPro" id="IPR009030">
    <property type="entry name" value="Growth_fac_rcpt_cys_sf"/>
</dbReference>
<organism evidence="3 4">
    <name type="scientific">Tetrahymena thermophila (strain SB210)</name>
    <dbReference type="NCBI Taxonomy" id="312017"/>
    <lineage>
        <taxon>Eukaryota</taxon>
        <taxon>Sar</taxon>
        <taxon>Alveolata</taxon>
        <taxon>Ciliophora</taxon>
        <taxon>Intramacronucleata</taxon>
        <taxon>Oligohymenophorea</taxon>
        <taxon>Hymenostomatida</taxon>
        <taxon>Tetrahymenina</taxon>
        <taxon>Tetrahymenidae</taxon>
        <taxon>Tetrahymena</taxon>
    </lineage>
</organism>
<dbReference type="RefSeq" id="XP_001009746.1">
    <property type="nucleotide sequence ID" value="XM_001009746.2"/>
</dbReference>
<feature type="compositionally biased region" description="Acidic residues" evidence="1">
    <location>
        <begin position="304"/>
        <end position="329"/>
    </location>
</feature>
<feature type="compositionally biased region" description="Basic and acidic residues" evidence="1">
    <location>
        <begin position="270"/>
        <end position="291"/>
    </location>
</feature>
<feature type="compositionally biased region" description="Polar residues" evidence="1">
    <location>
        <begin position="78"/>
        <end position="91"/>
    </location>
</feature>
<dbReference type="EMBL" id="GG662820">
    <property type="protein sequence ID" value="EAR89501.1"/>
    <property type="molecule type" value="Genomic_DNA"/>
</dbReference>
<dbReference type="KEGG" id="tet:TTHERM_00158180"/>
<dbReference type="InParanoid" id="Q22WB6"/>
<name>Q22WB6_TETTS</name>
<feature type="region of interest" description="Disordered" evidence="1">
    <location>
        <begin position="1"/>
        <end position="329"/>
    </location>
</feature>
<evidence type="ECO:0000313" key="4">
    <source>
        <dbReference type="Proteomes" id="UP000009168"/>
    </source>
</evidence>
<accession>Q22WB6</accession>
<feature type="compositionally biased region" description="Low complexity" evidence="1">
    <location>
        <begin position="23"/>
        <end position="41"/>
    </location>
</feature>
<evidence type="ECO:0000256" key="2">
    <source>
        <dbReference type="SAM" id="Phobius"/>
    </source>
</evidence>
<dbReference type="PANTHER" id="PTHR36812:SF9">
    <property type="entry name" value="MYB-LIKE PROTEIN X ISOFORM X1"/>
    <property type="match status" value="1"/>
</dbReference>
<keyword evidence="2 3" id="KW-0812">Transmembrane</keyword>
<feature type="transmembrane region" description="Helical" evidence="2">
    <location>
        <begin position="345"/>
        <end position="365"/>
    </location>
</feature>
<dbReference type="AlphaFoldDB" id="Q22WB6"/>
<feature type="compositionally biased region" description="Polar residues" evidence="1">
    <location>
        <begin position="1"/>
        <end position="10"/>
    </location>
</feature>
<dbReference type="HOGENOM" id="CLU_345012_0_0_1"/>
<dbReference type="Proteomes" id="UP000009168">
    <property type="component" value="Unassembled WGS sequence"/>
</dbReference>
<evidence type="ECO:0000313" key="3">
    <source>
        <dbReference type="EMBL" id="EAR89501.1"/>
    </source>
</evidence>
<feature type="compositionally biased region" description="Acidic residues" evidence="1">
    <location>
        <begin position="170"/>
        <end position="179"/>
    </location>
</feature>
<proteinExistence type="predicted"/>
<reference evidence="4" key="1">
    <citation type="journal article" date="2006" name="PLoS Biol.">
        <title>Macronuclear genome sequence of the ciliate Tetrahymena thermophila, a model eukaryote.</title>
        <authorList>
            <person name="Eisen J.A."/>
            <person name="Coyne R.S."/>
            <person name="Wu M."/>
            <person name="Wu D."/>
            <person name="Thiagarajan M."/>
            <person name="Wortman J.R."/>
            <person name="Badger J.H."/>
            <person name="Ren Q."/>
            <person name="Amedeo P."/>
            <person name="Jones K.M."/>
            <person name="Tallon L.J."/>
            <person name="Delcher A.L."/>
            <person name="Salzberg S.L."/>
            <person name="Silva J.C."/>
            <person name="Haas B.J."/>
            <person name="Majoros W.H."/>
            <person name="Farzad M."/>
            <person name="Carlton J.M."/>
            <person name="Smith R.K. Jr."/>
            <person name="Garg J."/>
            <person name="Pearlman R.E."/>
            <person name="Karrer K.M."/>
            <person name="Sun L."/>
            <person name="Manning G."/>
            <person name="Elde N.C."/>
            <person name="Turkewitz A.P."/>
            <person name="Asai D.J."/>
            <person name="Wilkes D.E."/>
            <person name="Wang Y."/>
            <person name="Cai H."/>
            <person name="Collins K."/>
            <person name="Stewart B.A."/>
            <person name="Lee S.R."/>
            <person name="Wilamowska K."/>
            <person name="Weinberg Z."/>
            <person name="Ruzzo W.L."/>
            <person name="Wloga D."/>
            <person name="Gaertig J."/>
            <person name="Frankel J."/>
            <person name="Tsao C.-C."/>
            <person name="Gorovsky M.A."/>
            <person name="Keeling P.J."/>
            <person name="Waller R.F."/>
            <person name="Patron N.J."/>
            <person name="Cherry J.M."/>
            <person name="Stover N.A."/>
            <person name="Krieger C.J."/>
            <person name="del Toro C."/>
            <person name="Ryder H.F."/>
            <person name="Williamson S.C."/>
            <person name="Barbeau R.A."/>
            <person name="Hamilton E.P."/>
            <person name="Orias E."/>
        </authorList>
    </citation>
    <scope>NUCLEOTIDE SEQUENCE [LARGE SCALE GENOMIC DNA]</scope>
    <source>
        <strain evidence="4">SB210</strain>
    </source>
</reference>
<feature type="compositionally biased region" description="Polar residues" evidence="1">
    <location>
        <begin position="98"/>
        <end position="117"/>
    </location>
</feature>
<gene>
    <name evidence="3" type="ORF">TTHERM_00158180</name>
</gene>
<protein>
    <submittedName>
        <fullName evidence="3">Transmembrane protein, putative</fullName>
    </submittedName>
</protein>
<keyword evidence="2" id="KW-0472">Membrane</keyword>
<keyword evidence="4" id="KW-1185">Reference proteome</keyword>
<feature type="compositionally biased region" description="Acidic residues" evidence="1">
    <location>
        <begin position="251"/>
        <end position="261"/>
    </location>
</feature>
<keyword evidence="2" id="KW-1133">Transmembrane helix</keyword>
<evidence type="ECO:0000256" key="1">
    <source>
        <dbReference type="SAM" id="MobiDB-lite"/>
    </source>
</evidence>
<feature type="compositionally biased region" description="Low complexity" evidence="1">
    <location>
        <begin position="196"/>
        <end position="225"/>
    </location>
</feature>